<protein>
    <submittedName>
        <fullName evidence="1">Uncharacterized protein</fullName>
    </submittedName>
</protein>
<dbReference type="EMBL" id="JBHSOG010000068">
    <property type="protein sequence ID" value="MFC5770964.1"/>
    <property type="molecule type" value="Genomic_DNA"/>
</dbReference>
<sequence length="90" mass="10021">MTTSQHAKIRSQQRGIAPLVIDLLLKFGSEEPAGDGASKIFFDKRARRRVKSYAGPLAAVIDDYLDVYAVVGADNTVITTAHRIERIRRH</sequence>
<comment type="caution">
    <text evidence="1">The sequence shown here is derived from an EMBL/GenBank/DDBJ whole genome shotgun (WGS) entry which is preliminary data.</text>
</comment>
<keyword evidence="2" id="KW-1185">Reference proteome</keyword>
<dbReference type="RefSeq" id="WP_096452945.1">
    <property type="nucleotide sequence ID" value="NZ_JBHSOG010000068.1"/>
</dbReference>
<evidence type="ECO:0000313" key="1">
    <source>
        <dbReference type="EMBL" id="MFC5770964.1"/>
    </source>
</evidence>
<organism evidence="1 2">
    <name type="scientific">Thauera sinica</name>
    <dbReference type="NCBI Taxonomy" id="2665146"/>
    <lineage>
        <taxon>Bacteria</taxon>
        <taxon>Pseudomonadati</taxon>
        <taxon>Pseudomonadota</taxon>
        <taxon>Betaproteobacteria</taxon>
        <taxon>Rhodocyclales</taxon>
        <taxon>Zoogloeaceae</taxon>
        <taxon>Thauera</taxon>
    </lineage>
</organism>
<reference evidence="2" key="1">
    <citation type="journal article" date="2019" name="Int. J. Syst. Evol. Microbiol.">
        <title>The Global Catalogue of Microorganisms (GCM) 10K type strain sequencing project: providing services to taxonomists for standard genome sequencing and annotation.</title>
        <authorList>
            <consortium name="The Broad Institute Genomics Platform"/>
            <consortium name="The Broad Institute Genome Sequencing Center for Infectious Disease"/>
            <person name="Wu L."/>
            <person name="Ma J."/>
        </authorList>
    </citation>
    <scope>NUCLEOTIDE SEQUENCE [LARGE SCALE GENOMIC DNA]</scope>
    <source>
        <strain evidence="2">SHR3</strain>
    </source>
</reference>
<evidence type="ECO:0000313" key="2">
    <source>
        <dbReference type="Proteomes" id="UP001595974"/>
    </source>
</evidence>
<accession>A0ABW1AUZ0</accession>
<gene>
    <name evidence="1" type="ORF">ACFPTN_16410</name>
</gene>
<dbReference type="Proteomes" id="UP001595974">
    <property type="component" value="Unassembled WGS sequence"/>
</dbReference>
<proteinExistence type="predicted"/>
<name>A0ABW1AUZ0_9RHOO</name>